<proteinExistence type="predicted"/>
<gene>
    <name evidence="2" type="ORF">GLE_1425</name>
</gene>
<dbReference type="Proteomes" id="UP000061569">
    <property type="component" value="Chromosome"/>
</dbReference>
<dbReference type="EMBL" id="CP013140">
    <property type="protein sequence ID" value="ALN56782.1"/>
    <property type="molecule type" value="Genomic_DNA"/>
</dbReference>
<feature type="region of interest" description="Disordered" evidence="1">
    <location>
        <begin position="1"/>
        <end position="74"/>
    </location>
</feature>
<name>A0A0S2DE94_LYSEN</name>
<accession>A0A0S2DE94</accession>
<dbReference type="AlphaFoldDB" id="A0A0S2DE94"/>
<evidence type="ECO:0000313" key="3">
    <source>
        <dbReference type="Proteomes" id="UP000061569"/>
    </source>
</evidence>
<dbReference type="PATRIC" id="fig|69.6.peg.1405"/>
<evidence type="ECO:0000256" key="1">
    <source>
        <dbReference type="SAM" id="MobiDB-lite"/>
    </source>
</evidence>
<evidence type="ECO:0000313" key="2">
    <source>
        <dbReference type="EMBL" id="ALN56782.1"/>
    </source>
</evidence>
<reference evidence="2 3" key="1">
    <citation type="submission" date="2015-11" db="EMBL/GenBank/DDBJ databases">
        <title>Genome sequences of Lysobacter enzymogenes strain C3 and Lysobacter antibioticus ATCC 29479.</title>
        <authorList>
            <person name="Kobayashi D.Y."/>
        </authorList>
    </citation>
    <scope>NUCLEOTIDE SEQUENCE [LARGE SCALE GENOMIC DNA]</scope>
    <source>
        <strain evidence="2 3">C3</strain>
    </source>
</reference>
<protein>
    <submittedName>
        <fullName evidence="2">Uncharacterized protein</fullName>
    </submittedName>
</protein>
<organism evidence="2 3">
    <name type="scientific">Lysobacter enzymogenes</name>
    <dbReference type="NCBI Taxonomy" id="69"/>
    <lineage>
        <taxon>Bacteria</taxon>
        <taxon>Pseudomonadati</taxon>
        <taxon>Pseudomonadota</taxon>
        <taxon>Gammaproteobacteria</taxon>
        <taxon>Lysobacterales</taxon>
        <taxon>Lysobacteraceae</taxon>
        <taxon>Lysobacter</taxon>
    </lineage>
</organism>
<sequence length="74" mass="7990">MGHGSFLQDVGEGRRSEGQSAKKKPARDGARPPTLRAAQRGRWEGRETNAAQAAGRPPRGSVERVGRLGRRSLV</sequence>
<dbReference type="KEGG" id="lez:GLE_1425"/>